<keyword evidence="4" id="KW-0105">Cadmium resistance</keyword>
<gene>
    <name evidence="10" type="ORF">DNFV4_04196</name>
</gene>
<dbReference type="FunFam" id="2.40.30.170:FF:000010">
    <property type="entry name" value="Efflux RND transporter periplasmic adaptor subunit"/>
    <property type="match status" value="1"/>
</dbReference>
<dbReference type="FunFam" id="2.40.420.20:FF:000006">
    <property type="entry name" value="RND family efflux transporter MFP subunit"/>
    <property type="match status" value="1"/>
</dbReference>
<sequence>MTVTHSQHPRPWIPGSNPKRIPSGLPGGQGCRWSLAAIFCAVISATACDGTPQEVSGGKTRTSDPPTNLLRLTPETEAKAALRIAPATTGDFRIFREFPATIQADANRLAEITTLVRGRADEVLVDFGQDVEAGALLATLQSGELGLSQAGFLRAHAKLTVAERAFQRAKALLEEKVIGQAEYQRREGELLTARSEMREAHDRLRLLGMAEPEIARLRRDETIRSTVFIRAPFAGRIIARNIVRGEVVEMTDQLFTIADLSDVWVIAHIPEKDIAFVQADQKVEVEVTAYPGESFEGRIGYISDVLDPATRTIRLRVVVANPHKRLRPEMFAKVRLWTKPEPGVLTIPATAVVHDRGENIVFVQVEDHAFERRPVALGEETNGQVKVLAGLRAGDPVVVDGAFRLKSELAARQHPMAIQ</sequence>
<protein>
    <submittedName>
        <fullName evidence="10">Efflux RND transporter periplasmic adaptor subunit</fullName>
    </submittedName>
</protein>
<keyword evidence="2" id="KW-0813">Transport</keyword>
<dbReference type="KEGG" id="nti:DNFV4_04196"/>
<accession>A0AA86TFC3</accession>
<dbReference type="Gene3D" id="2.40.420.20">
    <property type="match status" value="1"/>
</dbReference>
<evidence type="ECO:0000259" key="7">
    <source>
        <dbReference type="Pfam" id="PF25954"/>
    </source>
</evidence>
<dbReference type="GO" id="GO:0030288">
    <property type="term" value="C:outer membrane-bounded periplasmic space"/>
    <property type="evidence" value="ECO:0007669"/>
    <property type="project" value="TreeGrafter"/>
</dbReference>
<dbReference type="Pfam" id="PF25973">
    <property type="entry name" value="BSH_CzcB"/>
    <property type="match status" value="1"/>
</dbReference>
<dbReference type="GO" id="GO:0016020">
    <property type="term" value="C:membrane"/>
    <property type="evidence" value="ECO:0007669"/>
    <property type="project" value="InterPro"/>
</dbReference>
<evidence type="ECO:0000256" key="5">
    <source>
        <dbReference type="ARBA" id="ARBA00058766"/>
    </source>
</evidence>
<evidence type="ECO:0000313" key="11">
    <source>
        <dbReference type="Proteomes" id="UP001179121"/>
    </source>
</evidence>
<evidence type="ECO:0000256" key="2">
    <source>
        <dbReference type="ARBA" id="ARBA00022448"/>
    </source>
</evidence>
<dbReference type="InterPro" id="IPR058792">
    <property type="entry name" value="Beta-barrel_RND_2"/>
</dbReference>
<dbReference type="EMBL" id="OX365700">
    <property type="protein sequence ID" value="CAI4033754.1"/>
    <property type="molecule type" value="Genomic_DNA"/>
</dbReference>
<evidence type="ECO:0000313" key="10">
    <source>
        <dbReference type="EMBL" id="CAI4033754.1"/>
    </source>
</evidence>
<dbReference type="InterPro" id="IPR006143">
    <property type="entry name" value="RND_pump_MFP"/>
</dbReference>
<dbReference type="Pfam" id="PF25975">
    <property type="entry name" value="CzcB_C"/>
    <property type="match status" value="1"/>
</dbReference>
<comment type="function">
    <text evidence="5">CzcA and CzcB together would act in zinc efflux nearly as effectively as the complete czc efflux system (CzcABC). The CzcB protein is thought to funnel zinc cations to the CzcA transport protein.</text>
</comment>
<dbReference type="GO" id="GO:0060003">
    <property type="term" value="P:copper ion export"/>
    <property type="evidence" value="ECO:0007669"/>
    <property type="project" value="TreeGrafter"/>
</dbReference>
<evidence type="ECO:0000256" key="3">
    <source>
        <dbReference type="ARBA" id="ARBA00022833"/>
    </source>
</evidence>
<feature type="domain" description="CzcB-like barrel-sandwich hybrid" evidence="8">
    <location>
        <begin position="109"/>
        <end position="259"/>
    </location>
</feature>
<dbReference type="Pfam" id="PF25954">
    <property type="entry name" value="Beta-barrel_RND_2"/>
    <property type="match status" value="1"/>
</dbReference>
<keyword evidence="3" id="KW-0862">Zinc</keyword>
<dbReference type="SUPFAM" id="SSF111369">
    <property type="entry name" value="HlyD-like secretion proteins"/>
    <property type="match status" value="1"/>
</dbReference>
<feature type="region of interest" description="Disordered" evidence="6">
    <location>
        <begin position="1"/>
        <end position="25"/>
    </location>
</feature>
<dbReference type="Proteomes" id="UP001179121">
    <property type="component" value="Chromosome"/>
</dbReference>
<name>A0AA86TFC3_9BACT</name>
<dbReference type="GO" id="GO:0022857">
    <property type="term" value="F:transmembrane transporter activity"/>
    <property type="evidence" value="ECO:0007669"/>
    <property type="project" value="InterPro"/>
</dbReference>
<dbReference type="InterPro" id="IPR058647">
    <property type="entry name" value="BSH_CzcB-like"/>
</dbReference>
<evidence type="ECO:0000259" key="8">
    <source>
        <dbReference type="Pfam" id="PF25973"/>
    </source>
</evidence>
<evidence type="ECO:0000256" key="4">
    <source>
        <dbReference type="ARBA" id="ARBA00043263"/>
    </source>
</evidence>
<feature type="domain" description="CusB-like beta-barrel" evidence="7">
    <location>
        <begin position="263"/>
        <end position="337"/>
    </location>
</feature>
<organism evidence="10 11">
    <name type="scientific">Nitrospira tepida</name>
    <dbReference type="NCBI Taxonomy" id="2973512"/>
    <lineage>
        <taxon>Bacteria</taxon>
        <taxon>Pseudomonadati</taxon>
        <taxon>Nitrospirota</taxon>
        <taxon>Nitrospiria</taxon>
        <taxon>Nitrospirales</taxon>
        <taxon>Nitrospiraceae</taxon>
        <taxon>Nitrospira</taxon>
    </lineage>
</organism>
<dbReference type="Gene3D" id="1.10.287.470">
    <property type="entry name" value="Helix hairpin bin"/>
    <property type="match status" value="1"/>
</dbReference>
<comment type="similarity">
    <text evidence="1">Belongs to the membrane fusion protein (MFP) (TC 8.A.1) family.</text>
</comment>
<dbReference type="NCBIfam" id="TIGR01730">
    <property type="entry name" value="RND_mfp"/>
    <property type="match status" value="1"/>
</dbReference>
<dbReference type="Gene3D" id="2.40.30.170">
    <property type="match status" value="1"/>
</dbReference>
<reference evidence="10" key="1">
    <citation type="submission" date="2022-10" db="EMBL/GenBank/DDBJ databases">
        <authorList>
            <person name="Koch H."/>
        </authorList>
    </citation>
    <scope>NUCLEOTIDE SEQUENCE</scope>
    <source>
        <strain evidence="10">DNF</strain>
    </source>
</reference>
<dbReference type="AlphaFoldDB" id="A0AA86TFC3"/>
<dbReference type="PANTHER" id="PTHR30097:SF4">
    <property type="entry name" value="SLR6042 PROTEIN"/>
    <property type="match status" value="1"/>
</dbReference>
<dbReference type="InterPro" id="IPR058649">
    <property type="entry name" value="CzcB_C"/>
</dbReference>
<dbReference type="PANTHER" id="PTHR30097">
    <property type="entry name" value="CATION EFFLUX SYSTEM PROTEIN CUSB"/>
    <property type="match status" value="1"/>
</dbReference>
<dbReference type="GO" id="GO:0046686">
    <property type="term" value="P:response to cadmium ion"/>
    <property type="evidence" value="ECO:0007669"/>
    <property type="project" value="UniProtKB-KW"/>
</dbReference>
<evidence type="ECO:0000256" key="6">
    <source>
        <dbReference type="SAM" id="MobiDB-lite"/>
    </source>
</evidence>
<dbReference type="GO" id="GO:0046914">
    <property type="term" value="F:transition metal ion binding"/>
    <property type="evidence" value="ECO:0007669"/>
    <property type="project" value="TreeGrafter"/>
</dbReference>
<dbReference type="InterPro" id="IPR051909">
    <property type="entry name" value="MFP_Cation_Efflux"/>
</dbReference>
<feature type="domain" description="CzcB-like C-terminal circularly permuted SH3-like" evidence="9">
    <location>
        <begin position="345"/>
        <end position="406"/>
    </location>
</feature>
<proteinExistence type="inferred from homology"/>
<keyword evidence="11" id="KW-1185">Reference proteome</keyword>
<dbReference type="GO" id="GO:0015679">
    <property type="term" value="P:plasma membrane copper ion transport"/>
    <property type="evidence" value="ECO:0007669"/>
    <property type="project" value="TreeGrafter"/>
</dbReference>
<evidence type="ECO:0000259" key="9">
    <source>
        <dbReference type="Pfam" id="PF25975"/>
    </source>
</evidence>
<evidence type="ECO:0000256" key="1">
    <source>
        <dbReference type="ARBA" id="ARBA00009477"/>
    </source>
</evidence>